<accession>W2S897</accession>
<dbReference type="VEuPathDB" id="FungiDB:HMPREF1541_09791"/>
<proteinExistence type="predicted"/>
<dbReference type="Proteomes" id="UP000030752">
    <property type="component" value="Unassembled WGS sequence"/>
</dbReference>
<feature type="compositionally biased region" description="Low complexity" evidence="1">
    <location>
        <begin position="1"/>
        <end position="15"/>
    </location>
</feature>
<dbReference type="EMBL" id="KB822713">
    <property type="protein sequence ID" value="ETN44916.1"/>
    <property type="molecule type" value="Genomic_DNA"/>
</dbReference>
<feature type="region of interest" description="Disordered" evidence="1">
    <location>
        <begin position="1"/>
        <end position="22"/>
    </location>
</feature>
<dbReference type="AlphaFoldDB" id="W2S897"/>
<name>W2S897_CYPE1</name>
<keyword evidence="3" id="KW-1185">Reference proteome</keyword>
<dbReference type="OrthoDB" id="5169850at2759"/>
<evidence type="ECO:0008006" key="4">
    <source>
        <dbReference type="Google" id="ProtNLM"/>
    </source>
</evidence>
<dbReference type="GeneID" id="19977130"/>
<evidence type="ECO:0000256" key="1">
    <source>
        <dbReference type="SAM" id="MobiDB-lite"/>
    </source>
</evidence>
<reference evidence="2 3" key="1">
    <citation type="submission" date="2013-03" db="EMBL/GenBank/DDBJ databases">
        <title>The Genome Sequence of Phialophora europaea CBS 101466.</title>
        <authorList>
            <consortium name="The Broad Institute Genomics Platform"/>
            <person name="Cuomo C."/>
            <person name="de Hoog S."/>
            <person name="Gorbushina A."/>
            <person name="Walker B."/>
            <person name="Young S.K."/>
            <person name="Zeng Q."/>
            <person name="Gargeya S."/>
            <person name="Fitzgerald M."/>
            <person name="Haas B."/>
            <person name="Abouelleil A."/>
            <person name="Allen A.W."/>
            <person name="Alvarado L."/>
            <person name="Arachchi H.M."/>
            <person name="Berlin A.M."/>
            <person name="Chapman S.B."/>
            <person name="Gainer-Dewar J."/>
            <person name="Goldberg J."/>
            <person name="Griggs A."/>
            <person name="Gujja S."/>
            <person name="Hansen M."/>
            <person name="Howarth C."/>
            <person name="Imamovic A."/>
            <person name="Ireland A."/>
            <person name="Larimer J."/>
            <person name="McCowan C."/>
            <person name="Murphy C."/>
            <person name="Pearson M."/>
            <person name="Poon T.W."/>
            <person name="Priest M."/>
            <person name="Roberts A."/>
            <person name="Saif S."/>
            <person name="Shea T."/>
            <person name="Sisk P."/>
            <person name="Sykes S."/>
            <person name="Wortman J."/>
            <person name="Nusbaum C."/>
            <person name="Birren B."/>
        </authorList>
    </citation>
    <scope>NUCLEOTIDE SEQUENCE [LARGE SCALE GENOMIC DNA]</scope>
    <source>
        <strain evidence="2 3">CBS 101466</strain>
    </source>
</reference>
<dbReference type="HOGENOM" id="CLU_067124_0_0_1"/>
<protein>
    <recommendedName>
        <fullName evidence="4">N-acetyltransferase domain-containing protein</fullName>
    </recommendedName>
</protein>
<sequence>MATSTETTTNPTPTSLSAVTPSLPSPFDSRYEIRRLTEKDIPIAQAIVIHTNVFHSPVWSVCYPDGKTQRAYEAYKKGEYLFRHQIMDGQSFAVLDTQYEYRTKEAEAAGGKVLWDTSNPDATGEELDDLIDSPIVSVALSYDASNALDMPQLMPLLEVLPLYGAIFHRLDITDPRDPATFAATAHGQILKRNSTSTRKTADGKGITKKMANWLIAYAKERGYQAINIECFHEAVEHIWRNPTVPGTRGDRICAFRTEDYTEVDEKTGRIIEPFGNVRQRLSRVYLTLNAE</sequence>
<dbReference type="Gene3D" id="3.40.630.30">
    <property type="match status" value="1"/>
</dbReference>
<gene>
    <name evidence="2" type="ORF">HMPREF1541_09791</name>
</gene>
<dbReference type="InParanoid" id="W2S897"/>
<dbReference type="RefSeq" id="XP_008712686.1">
    <property type="nucleotide sequence ID" value="XM_008714464.1"/>
</dbReference>
<evidence type="ECO:0000313" key="2">
    <source>
        <dbReference type="EMBL" id="ETN44916.1"/>
    </source>
</evidence>
<dbReference type="eggNOG" id="ENOG502SIDW">
    <property type="taxonomic scope" value="Eukaryota"/>
</dbReference>
<evidence type="ECO:0000313" key="3">
    <source>
        <dbReference type="Proteomes" id="UP000030752"/>
    </source>
</evidence>
<organism evidence="2 3">
    <name type="scientific">Cyphellophora europaea (strain CBS 101466)</name>
    <name type="common">Phialophora europaea</name>
    <dbReference type="NCBI Taxonomy" id="1220924"/>
    <lineage>
        <taxon>Eukaryota</taxon>
        <taxon>Fungi</taxon>
        <taxon>Dikarya</taxon>
        <taxon>Ascomycota</taxon>
        <taxon>Pezizomycotina</taxon>
        <taxon>Eurotiomycetes</taxon>
        <taxon>Chaetothyriomycetidae</taxon>
        <taxon>Chaetothyriales</taxon>
        <taxon>Cyphellophoraceae</taxon>
        <taxon>Cyphellophora</taxon>
    </lineage>
</organism>